<dbReference type="AlphaFoldDB" id="A0A9J7AXM2"/>
<feature type="compositionally biased region" description="Low complexity" evidence="1">
    <location>
        <begin position="29"/>
        <end position="45"/>
    </location>
</feature>
<feature type="region of interest" description="Disordered" evidence="1">
    <location>
        <begin position="25"/>
        <end position="69"/>
    </location>
</feature>
<dbReference type="PROSITE" id="PS51257">
    <property type="entry name" value="PROKAR_LIPOPROTEIN"/>
    <property type="match status" value="1"/>
</dbReference>
<keyword evidence="3" id="KW-1185">Reference proteome</keyword>
<proteinExistence type="predicted"/>
<gene>
    <name evidence="2" type="ORF">NUH88_10710</name>
</gene>
<reference evidence="2" key="1">
    <citation type="submission" date="2022-08" db="EMBL/GenBank/DDBJ databases">
        <title>Nisaea acidiphila sp. nov., isolated from a marine algal debris and emended description of the genus Nisaea Urios et al. 2008.</title>
        <authorList>
            <person name="Kwon K."/>
        </authorList>
    </citation>
    <scope>NUCLEOTIDE SEQUENCE</scope>
    <source>
        <strain evidence="2">MEBiC11861</strain>
    </source>
</reference>
<evidence type="ECO:0000313" key="3">
    <source>
        <dbReference type="Proteomes" id="UP001060336"/>
    </source>
</evidence>
<name>A0A9J7AXM2_9PROT</name>
<dbReference type="Proteomes" id="UP001060336">
    <property type="component" value="Chromosome"/>
</dbReference>
<dbReference type="RefSeq" id="WP_257772061.1">
    <property type="nucleotide sequence ID" value="NZ_CP102480.1"/>
</dbReference>
<accession>A0A9J7AXM2</accession>
<dbReference type="EMBL" id="CP102480">
    <property type="protein sequence ID" value="UUX52151.1"/>
    <property type="molecule type" value="Genomic_DNA"/>
</dbReference>
<dbReference type="KEGG" id="naci:NUH88_10710"/>
<organism evidence="2 3">
    <name type="scientific">Nisaea acidiphila</name>
    <dbReference type="NCBI Taxonomy" id="1862145"/>
    <lineage>
        <taxon>Bacteria</taxon>
        <taxon>Pseudomonadati</taxon>
        <taxon>Pseudomonadota</taxon>
        <taxon>Alphaproteobacteria</taxon>
        <taxon>Rhodospirillales</taxon>
        <taxon>Thalassobaculaceae</taxon>
        <taxon>Nisaea</taxon>
    </lineage>
</organism>
<evidence type="ECO:0000256" key="1">
    <source>
        <dbReference type="SAM" id="MobiDB-lite"/>
    </source>
</evidence>
<evidence type="ECO:0000313" key="2">
    <source>
        <dbReference type="EMBL" id="UUX52151.1"/>
    </source>
</evidence>
<feature type="compositionally biased region" description="Basic and acidic residues" evidence="1">
    <location>
        <begin position="46"/>
        <end position="69"/>
    </location>
</feature>
<protein>
    <submittedName>
        <fullName evidence="2">Uncharacterized protein</fullName>
    </submittedName>
</protein>
<sequence>MRFVPTILIAAALYGCGGEVQKASETGRAEQTAAVSPAPAAAEPAETARRNEPVAPEKPKRFSQAERDPSRLLDLHQADLSVILGEPSFIRRDMSAEVWQYRTEACVLDLFLYELDRGYAVTYYEFRARRDTDVARDECFVTLLRQGISRAAQS</sequence>